<reference evidence="11" key="2">
    <citation type="submission" date="2013-07" db="EMBL/GenBank/DDBJ databases">
        <authorList>
            <consortium name="The Broad Institute Genome Sequencing Platform"/>
            <person name="Cuomo C."/>
            <person name="Litvintseva A."/>
            <person name="Chen Y."/>
            <person name="Heitman J."/>
            <person name="Sun S."/>
            <person name="Springer D."/>
            <person name="Dromer F."/>
            <person name="Young S.K."/>
            <person name="Zeng Q."/>
            <person name="Gargeya S."/>
            <person name="Fitzgerald M."/>
            <person name="Abouelleil A."/>
            <person name="Alvarado L."/>
            <person name="Berlin A.M."/>
            <person name="Chapman S.B."/>
            <person name="Dewar J."/>
            <person name="Goldberg J."/>
            <person name="Griggs A."/>
            <person name="Gujja S."/>
            <person name="Hansen M."/>
            <person name="Howarth C."/>
            <person name="Imamovic A."/>
            <person name="Larimer J."/>
            <person name="McCowan C."/>
            <person name="Murphy C."/>
            <person name="Pearson M."/>
            <person name="Priest M."/>
            <person name="Roberts A."/>
            <person name="Saif S."/>
            <person name="Shea T."/>
            <person name="Sykes S."/>
            <person name="Wortman J."/>
            <person name="Nusbaum C."/>
            <person name="Birren B."/>
        </authorList>
    </citation>
    <scope>NUCLEOTIDE SEQUENCE</scope>
    <source>
        <strain evidence="11">CBS 10737</strain>
    </source>
</reference>
<dbReference type="KEGG" id="kpin:30170786"/>
<evidence type="ECO:0000256" key="6">
    <source>
        <dbReference type="ARBA" id="ARBA00022777"/>
    </source>
</evidence>
<dbReference type="AlphaFoldDB" id="A0A1B9I7Z4"/>
<feature type="region of interest" description="Disordered" evidence="8">
    <location>
        <begin position="143"/>
        <end position="180"/>
    </location>
</feature>
<evidence type="ECO:0000256" key="1">
    <source>
        <dbReference type="ARBA" id="ARBA00011003"/>
    </source>
</evidence>
<feature type="compositionally biased region" description="Low complexity" evidence="8">
    <location>
        <begin position="12"/>
        <end position="26"/>
    </location>
</feature>
<dbReference type="GO" id="GO:0005634">
    <property type="term" value="C:nucleus"/>
    <property type="evidence" value="ECO:0007669"/>
    <property type="project" value="TreeGrafter"/>
</dbReference>
<dbReference type="EMBL" id="CP144524">
    <property type="protein sequence ID" value="WWC70925.1"/>
    <property type="molecule type" value="Genomic_DNA"/>
</dbReference>
<dbReference type="EMBL" id="KV700115">
    <property type="protein sequence ID" value="OCF51702.1"/>
    <property type="molecule type" value="Genomic_DNA"/>
</dbReference>
<evidence type="ECO:0000256" key="4">
    <source>
        <dbReference type="ARBA" id="ARBA00022679"/>
    </source>
</evidence>
<dbReference type="GO" id="GO:0005524">
    <property type="term" value="F:ATP binding"/>
    <property type="evidence" value="ECO:0007669"/>
    <property type="project" value="UniProtKB-KW"/>
</dbReference>
<dbReference type="InterPro" id="IPR032319">
    <property type="entry name" value="CLP1_P"/>
</dbReference>
<evidence type="ECO:0000313" key="11">
    <source>
        <dbReference type="EMBL" id="WWC70925.1"/>
    </source>
</evidence>
<dbReference type="InterPro" id="IPR027417">
    <property type="entry name" value="P-loop_NTPase"/>
</dbReference>
<dbReference type="Proteomes" id="UP000094020">
    <property type="component" value="Chromosome 6"/>
</dbReference>
<evidence type="ECO:0000256" key="3">
    <source>
        <dbReference type="ARBA" id="ARBA00019824"/>
    </source>
</evidence>
<reference evidence="10" key="3">
    <citation type="submission" date="2016-07" db="EMBL/GenBank/DDBJ databases">
        <title>Evolution of pathogenesis and genome organization in the Tremellales.</title>
        <authorList>
            <person name="Cuomo C."/>
            <person name="Litvintseva A."/>
            <person name="Heitman J."/>
            <person name="Chen Y."/>
            <person name="Sun S."/>
            <person name="Springer D."/>
            <person name="Dromer F."/>
            <person name="Young S."/>
            <person name="Zeng Q."/>
            <person name="Chapman S."/>
            <person name="Gujja S."/>
            <person name="Saif S."/>
            <person name="Birren B."/>
        </authorList>
    </citation>
    <scope>NUCLEOTIDE SEQUENCE</scope>
    <source>
        <strain evidence="10">CBS 10737</strain>
    </source>
</reference>
<dbReference type="STRING" id="1296096.A0A1B9I7Z4"/>
<reference evidence="11" key="4">
    <citation type="submission" date="2024-02" db="EMBL/GenBank/DDBJ databases">
        <title>Comparative genomics of Cryptococcus and Kwoniella reveals pathogenesis evolution and contrasting modes of karyotype evolution via chromosome fusion or intercentromeric recombination.</title>
        <authorList>
            <person name="Coelho M.A."/>
            <person name="David-Palma M."/>
            <person name="Shea T."/>
            <person name="Bowers K."/>
            <person name="McGinley-Smith S."/>
            <person name="Mohammad A.W."/>
            <person name="Gnirke A."/>
            <person name="Yurkov A.M."/>
            <person name="Nowrousian M."/>
            <person name="Sun S."/>
            <person name="Cuomo C.A."/>
            <person name="Heitman J."/>
        </authorList>
    </citation>
    <scope>NUCLEOTIDE SEQUENCE</scope>
    <source>
        <strain evidence="11">CBS 10737</strain>
    </source>
</reference>
<organism evidence="10">
    <name type="scientific">Kwoniella pini CBS 10737</name>
    <dbReference type="NCBI Taxonomy" id="1296096"/>
    <lineage>
        <taxon>Eukaryota</taxon>
        <taxon>Fungi</taxon>
        <taxon>Dikarya</taxon>
        <taxon>Basidiomycota</taxon>
        <taxon>Agaricomycotina</taxon>
        <taxon>Tremellomycetes</taxon>
        <taxon>Tremellales</taxon>
        <taxon>Cryptococcaceae</taxon>
        <taxon>Kwoniella</taxon>
    </lineage>
</organism>
<evidence type="ECO:0000256" key="7">
    <source>
        <dbReference type="ARBA" id="ARBA00022840"/>
    </source>
</evidence>
<name>A0A1B9I7Z4_9TREE</name>
<accession>A0A1B9I7Z4</accession>
<dbReference type="PANTHER" id="PTHR12755">
    <property type="entry name" value="CLEAVAGE/POLYADENYLATION FACTOR IA SUBUNIT CLP1P"/>
    <property type="match status" value="1"/>
</dbReference>
<feature type="compositionally biased region" description="Polar residues" evidence="8">
    <location>
        <begin position="169"/>
        <end position="180"/>
    </location>
</feature>
<keyword evidence="12" id="KW-1185">Reference proteome</keyword>
<keyword evidence="5" id="KW-0547">Nucleotide-binding</keyword>
<evidence type="ECO:0000256" key="5">
    <source>
        <dbReference type="ARBA" id="ARBA00022741"/>
    </source>
</evidence>
<feature type="compositionally biased region" description="Acidic residues" evidence="8">
    <location>
        <begin position="38"/>
        <end position="47"/>
    </location>
</feature>
<dbReference type="InterPro" id="IPR045116">
    <property type="entry name" value="Clp1/Grc3"/>
</dbReference>
<dbReference type="RefSeq" id="XP_019012921.1">
    <property type="nucleotide sequence ID" value="XM_019154181.1"/>
</dbReference>
<dbReference type="Pfam" id="PF16575">
    <property type="entry name" value="CLP1_P"/>
    <property type="match status" value="1"/>
</dbReference>
<feature type="compositionally biased region" description="Polar residues" evidence="8">
    <location>
        <begin position="150"/>
        <end position="160"/>
    </location>
</feature>
<evidence type="ECO:0000256" key="2">
    <source>
        <dbReference type="ARBA" id="ARBA00018706"/>
    </source>
</evidence>
<reference evidence="10" key="1">
    <citation type="submission" date="2013-07" db="EMBL/GenBank/DDBJ databases">
        <title>The Genome Sequence of Cryptococcus pinus CBS10737.</title>
        <authorList>
            <consortium name="The Broad Institute Genome Sequencing Platform"/>
            <person name="Cuomo C."/>
            <person name="Litvintseva A."/>
            <person name="Chen Y."/>
            <person name="Heitman J."/>
            <person name="Sun S."/>
            <person name="Springer D."/>
            <person name="Dromer F."/>
            <person name="Young S.K."/>
            <person name="Zeng Q."/>
            <person name="Gargeya S."/>
            <person name="Fitzgerald M."/>
            <person name="Abouelleil A."/>
            <person name="Alvarado L."/>
            <person name="Berlin A.M."/>
            <person name="Chapman S.B."/>
            <person name="Dewar J."/>
            <person name="Goldberg J."/>
            <person name="Griggs A."/>
            <person name="Gujja S."/>
            <person name="Hansen M."/>
            <person name="Howarth C."/>
            <person name="Imamovic A."/>
            <person name="Larimer J."/>
            <person name="McCowan C."/>
            <person name="Murphy C."/>
            <person name="Pearson M."/>
            <person name="Priest M."/>
            <person name="Roberts A."/>
            <person name="Saif S."/>
            <person name="Shea T."/>
            <person name="Sykes S."/>
            <person name="Wortman J."/>
            <person name="Nusbaum C."/>
            <person name="Birren B."/>
        </authorList>
    </citation>
    <scope>NUCLEOTIDE SEQUENCE [LARGE SCALE GENOMIC DNA]</scope>
    <source>
        <strain evidence="10">CBS 10737</strain>
    </source>
</reference>
<dbReference type="GeneID" id="30170786"/>
<evidence type="ECO:0000313" key="10">
    <source>
        <dbReference type="EMBL" id="OCF51702.1"/>
    </source>
</evidence>
<dbReference type="GO" id="GO:0000448">
    <property type="term" value="P:cleavage in ITS2 between 5.8S rRNA and LSU-rRNA of tricistronic rRNA transcript (SSU-rRNA, 5.8S rRNA, LSU-rRNA)"/>
    <property type="evidence" value="ECO:0007669"/>
    <property type="project" value="TreeGrafter"/>
</dbReference>
<comment type="similarity">
    <text evidence="1">Belongs to the Clp1 family. NOL9/GRC3 subfamily.</text>
</comment>
<evidence type="ECO:0000256" key="8">
    <source>
        <dbReference type="SAM" id="MobiDB-lite"/>
    </source>
</evidence>
<evidence type="ECO:0000313" key="12">
    <source>
        <dbReference type="Proteomes" id="UP000094020"/>
    </source>
</evidence>
<keyword evidence="6" id="KW-0418">Kinase</keyword>
<feature type="domain" description="Clp1 P-loop" evidence="9">
    <location>
        <begin position="379"/>
        <end position="539"/>
    </location>
</feature>
<proteinExistence type="inferred from homology"/>
<sequence length="829" mass="92067">MSAIAARRAAALLASQNASPSSSALSTPVKAQSPILESEVDLEESESESSTSSATPPPSPPKSTSKRRKLHRSSQSGAYDDAPQRALEYNHPITVPISKRTRRFSPSAPASILEPESESDSSVGNIDADIAEDEDDDAINEVEEGKAQWTLPTTSVQSMPGPSRAKSKSGPQDHTSNTSIFSPVEGVNMYRVSESDLRIAGLDNDYAGDGIILSLSEDETMLIAGTYILTPLAGIITISSCKLSADGTSYPVFAPTSHPIPVIEPYHTSTKRPSAPFLNALKLPVGFRKNGSMIMIRENQCGIDGLRYGAVPGFANIWLEEVGSWGLRGIHPIIGSISTPIYPHIAPPTWSQALSSLPSTASPDEYGDVQEPYVGLVKGPKRSGKSTFARALTNNLLERYERVAWLECDLGQGEFSPGGVVGLWVLEKQVIGPPFTHPLNPYRAHYLGTYTPLTCPDQYIASLRHLMEIYKFDVQHSSDFLQSKTGKLSDTIPLVINTQGWIKGLGEELLKSIENICQPNYTYFFNSPFEEEKEIKEIVKVGGGWTNSPTFEFSNLPNDNDNFLFNSNKQIKLNSINSTALQLKYSSTDFRILSIISYFHISSFFNENENEKIKKIKWNFNKPLINFNPWEIEFGLNKIIKKIYIIGESSEGILKEDLNLSLNGSIVGLIEILNNNSFDEQEQEQEKEKNEKIFENENELKSLNSINFLGLGLIRFIETTTKTNENENQIKGKLHLITPLSNNLLLKCNGLIKNGSIELPTPALLNWFGSKAGFEINKNEFNFNFNEFEQNQNQIQNQIENVPFFDFSGIQVIGGERRKFRKNLMRKGM</sequence>
<evidence type="ECO:0000259" key="9">
    <source>
        <dbReference type="Pfam" id="PF16575"/>
    </source>
</evidence>
<gene>
    <name evidence="10" type="ORF">I206_02417</name>
    <name evidence="11" type="ORF">I206_104877</name>
</gene>
<dbReference type="PANTHER" id="PTHR12755:SF3">
    <property type="entry name" value="POLYNUCLEOTIDE 5'-HYDROXYL-KINASE NOL9"/>
    <property type="match status" value="1"/>
</dbReference>
<protein>
    <recommendedName>
        <fullName evidence="3">Polynucleotide 5'-hydroxyl-kinase GRC3</fullName>
    </recommendedName>
    <alternativeName>
        <fullName evidence="2">Polynucleotide 5'-hydroxyl-kinase grc3</fullName>
    </alternativeName>
</protein>
<keyword evidence="4" id="KW-0808">Transferase</keyword>
<dbReference type="GO" id="GO:0051731">
    <property type="term" value="F:polynucleotide 5'-hydroxyl-kinase activity"/>
    <property type="evidence" value="ECO:0007669"/>
    <property type="project" value="InterPro"/>
</dbReference>
<feature type="region of interest" description="Disordered" evidence="8">
    <location>
        <begin position="12"/>
        <end position="124"/>
    </location>
</feature>
<dbReference type="OrthoDB" id="2405412at2759"/>
<dbReference type="Gene3D" id="3.40.50.300">
    <property type="entry name" value="P-loop containing nucleotide triphosphate hydrolases"/>
    <property type="match status" value="1"/>
</dbReference>
<keyword evidence="7" id="KW-0067">ATP-binding</keyword>